<sequence>MSSSSFQPEVLFGVECMKIHKNTWKTVCVAKCQDALHIVLKTYQNANSEL</sequence>
<reference evidence="1" key="2">
    <citation type="journal article" date="2015" name="Fish Shellfish Immunol.">
        <title>Early steps in the European eel (Anguilla anguilla)-Vibrio vulnificus interaction in the gills: Role of the RtxA13 toxin.</title>
        <authorList>
            <person name="Callol A."/>
            <person name="Pajuelo D."/>
            <person name="Ebbesson L."/>
            <person name="Teles M."/>
            <person name="MacKenzie S."/>
            <person name="Amaro C."/>
        </authorList>
    </citation>
    <scope>NUCLEOTIDE SEQUENCE</scope>
</reference>
<organism evidence="1">
    <name type="scientific">Anguilla anguilla</name>
    <name type="common">European freshwater eel</name>
    <name type="synonym">Muraena anguilla</name>
    <dbReference type="NCBI Taxonomy" id="7936"/>
    <lineage>
        <taxon>Eukaryota</taxon>
        <taxon>Metazoa</taxon>
        <taxon>Chordata</taxon>
        <taxon>Craniata</taxon>
        <taxon>Vertebrata</taxon>
        <taxon>Euteleostomi</taxon>
        <taxon>Actinopterygii</taxon>
        <taxon>Neopterygii</taxon>
        <taxon>Teleostei</taxon>
        <taxon>Anguilliformes</taxon>
        <taxon>Anguillidae</taxon>
        <taxon>Anguilla</taxon>
    </lineage>
</organism>
<proteinExistence type="predicted"/>
<dbReference type="EMBL" id="GBXM01030008">
    <property type="protein sequence ID" value="JAH78569.1"/>
    <property type="molecule type" value="Transcribed_RNA"/>
</dbReference>
<reference evidence="1" key="1">
    <citation type="submission" date="2014-11" db="EMBL/GenBank/DDBJ databases">
        <authorList>
            <person name="Amaro Gonzalez C."/>
        </authorList>
    </citation>
    <scope>NUCLEOTIDE SEQUENCE</scope>
</reference>
<protein>
    <submittedName>
        <fullName evidence="1">Uncharacterized protein</fullName>
    </submittedName>
</protein>
<name>A0A0E9VKB1_ANGAN</name>
<evidence type="ECO:0000313" key="1">
    <source>
        <dbReference type="EMBL" id="JAH78569.1"/>
    </source>
</evidence>
<accession>A0A0E9VKB1</accession>
<dbReference type="AlphaFoldDB" id="A0A0E9VKB1"/>